<dbReference type="EnsemblMetazoa" id="PPA40470.1">
    <property type="protein sequence ID" value="PPA40470.1"/>
    <property type="gene ID" value="WBGene00278839"/>
</dbReference>
<dbReference type="AlphaFoldDB" id="A0A2A6C253"/>
<dbReference type="GO" id="GO:0003677">
    <property type="term" value="F:DNA binding"/>
    <property type="evidence" value="ECO:0007669"/>
    <property type="project" value="UniProtKB-KW"/>
</dbReference>
<name>A0A2A6C253_PRIPA</name>
<gene>
    <name evidence="4" type="primary">WBGene00278839</name>
</gene>
<evidence type="ECO:0000256" key="1">
    <source>
        <dbReference type="ARBA" id="ARBA00023125"/>
    </source>
</evidence>
<dbReference type="Pfam" id="PF03221">
    <property type="entry name" value="HTH_Tnp_Tc5"/>
    <property type="match status" value="1"/>
</dbReference>
<protein>
    <submittedName>
        <fullName evidence="4">G protein-coupled receptor</fullName>
    </submittedName>
</protein>
<evidence type="ECO:0000313" key="4">
    <source>
        <dbReference type="EnsemblMetazoa" id="PPA40470.1"/>
    </source>
</evidence>
<feature type="transmembrane region" description="Helical" evidence="3">
    <location>
        <begin position="113"/>
        <end position="136"/>
    </location>
</feature>
<dbReference type="Pfam" id="PF10327">
    <property type="entry name" value="7TM_GPCR_Sri"/>
    <property type="match status" value="1"/>
</dbReference>
<accession>A0A8R1UXB7</accession>
<keyword evidence="3" id="KW-0472">Membrane</keyword>
<organism evidence="4 5">
    <name type="scientific">Pristionchus pacificus</name>
    <name type="common">Parasitic nematode worm</name>
    <dbReference type="NCBI Taxonomy" id="54126"/>
    <lineage>
        <taxon>Eukaryota</taxon>
        <taxon>Metazoa</taxon>
        <taxon>Ecdysozoa</taxon>
        <taxon>Nematoda</taxon>
        <taxon>Chromadorea</taxon>
        <taxon>Rhabditida</taxon>
        <taxon>Rhabditina</taxon>
        <taxon>Diplogasteromorpha</taxon>
        <taxon>Diplogasteroidea</taxon>
        <taxon>Neodiplogasteridae</taxon>
        <taxon>Pristionchus</taxon>
    </lineage>
</organism>
<keyword evidence="5" id="KW-1185">Reference proteome</keyword>
<dbReference type="PANTHER" id="PTHR23148">
    <property type="entry name" value="SERINE/ARGININE REGULATED NUCLEAR MATRIX PROTEIN"/>
    <property type="match status" value="1"/>
</dbReference>
<dbReference type="Proteomes" id="UP000005239">
    <property type="component" value="Unassembled WGS sequence"/>
</dbReference>
<keyword evidence="3" id="KW-0812">Transmembrane</keyword>
<evidence type="ECO:0000256" key="2">
    <source>
        <dbReference type="SAM" id="MobiDB-lite"/>
    </source>
</evidence>
<dbReference type="InterPro" id="IPR019429">
    <property type="entry name" value="7TM_GPCR_serpentine_rcpt_Sri"/>
</dbReference>
<accession>A0A2A6C253</accession>
<reference evidence="5" key="1">
    <citation type="journal article" date="2008" name="Nat. Genet.">
        <title>The Pristionchus pacificus genome provides a unique perspective on nematode lifestyle and parasitism.</title>
        <authorList>
            <person name="Dieterich C."/>
            <person name="Clifton S.W."/>
            <person name="Schuster L.N."/>
            <person name="Chinwalla A."/>
            <person name="Delehaunty K."/>
            <person name="Dinkelacker I."/>
            <person name="Fulton L."/>
            <person name="Fulton R."/>
            <person name="Godfrey J."/>
            <person name="Minx P."/>
            <person name="Mitreva M."/>
            <person name="Roeseler W."/>
            <person name="Tian H."/>
            <person name="Witte H."/>
            <person name="Yang S.P."/>
            <person name="Wilson R.K."/>
            <person name="Sommer R.J."/>
        </authorList>
    </citation>
    <scope>NUCLEOTIDE SEQUENCE [LARGE SCALE GENOMIC DNA]</scope>
    <source>
        <strain evidence="5">PS312</strain>
    </source>
</reference>
<feature type="region of interest" description="Disordered" evidence="2">
    <location>
        <begin position="279"/>
        <end position="316"/>
    </location>
</feature>
<dbReference type="OrthoDB" id="5876883at2759"/>
<dbReference type="InterPro" id="IPR052225">
    <property type="entry name" value="Ser/Arg_repetitive_matrix"/>
</dbReference>
<dbReference type="PANTHER" id="PTHR23148:SF0">
    <property type="entry name" value="SERINE_ARGININE REPETITIVE MATRIX PROTEIN 1"/>
    <property type="match status" value="1"/>
</dbReference>
<keyword evidence="1" id="KW-0238">DNA-binding</keyword>
<sequence>MENQTLIPTVIALRLKKRMNSFYVSIELQNAFSYILYAHFIISTLLNITALFCLMTETPSNQATLRNFLLQIQIMITLNDINLDILFDPIPLFPACAGYCTGILCRIGLPMRYCLAVATLVLVDTGVSIIACFVHRHQTIVGEDSIFKFKERTVTIFRTCFLIVIVISVLLWVVFHTNDQERVEQLLDEYPVNITWIRSRGTYIFIERTFEIYMIFVLFLIAFDSLPIHTMFSPKSVSAALATHFGNALVSPAPSPLTDEERRMFSRLKILLTEKEQGLIESEEEDEEALVQESGDSDSDYDAEEDEKPEQRSRKPWTKELCDKMLEFYRSKDLEDGRRGASQSFKRMQNRFRAHMKTEYDLTLLRKYEKTGVIPSERYSAMRQLASDVRAKLGEKMKKGVPIHDTDIRKIALDLNKLNAASGNFKASASWVSKWKVHHRIVSRKVTKFVTRKATKDREKVLKQIDELRIKFLAVVRKNPGIVIINADQTGQVKEMHSTRTLAEEGSKDVVVEIESKSATTHSVTVLPTIYLDGRQHPIVYVHLGEPTGSLPAKKAVYGNKNLVIGASKSHIMNREAAARYFKEVLFVQPMPKHMLLLLDSWSLFLNHSFIQGLVPKGHKVTILNIPKGGTSLAQPLDLCYNQQWKCVMRRLNDAILVHDIDFVLHTRDNLLRCISQVYWAFGAPMFKEYRKYGWYRGGFLTTHPAPFVTPPKYMFGEGSEADCPCSEPGLIRCPYCKKAHCFSCFVINSHRCA</sequence>
<evidence type="ECO:0000313" key="5">
    <source>
        <dbReference type="Proteomes" id="UP000005239"/>
    </source>
</evidence>
<dbReference type="SMART" id="SM00674">
    <property type="entry name" value="CENPB"/>
    <property type="match status" value="1"/>
</dbReference>
<keyword evidence="3" id="KW-1133">Transmembrane helix</keyword>
<dbReference type="Pfam" id="PF04236">
    <property type="entry name" value="Transp_Tc5_C"/>
    <property type="match status" value="1"/>
</dbReference>
<reference evidence="4" key="2">
    <citation type="submission" date="2022-06" db="UniProtKB">
        <authorList>
            <consortium name="EnsemblMetazoa"/>
        </authorList>
    </citation>
    <scope>IDENTIFICATION</scope>
    <source>
        <strain evidence="4">PS312</strain>
    </source>
</reference>
<feature type="transmembrane region" description="Helical" evidence="3">
    <location>
        <begin position="156"/>
        <end position="175"/>
    </location>
</feature>
<dbReference type="InterPro" id="IPR006600">
    <property type="entry name" value="HTH_CenpB_DNA-bd_dom"/>
</dbReference>
<proteinExistence type="predicted"/>
<feature type="compositionally biased region" description="Acidic residues" evidence="2">
    <location>
        <begin position="281"/>
        <end position="308"/>
    </location>
</feature>
<dbReference type="InterPro" id="IPR007350">
    <property type="entry name" value="Transposase_Tc5_C"/>
</dbReference>
<evidence type="ECO:0000256" key="3">
    <source>
        <dbReference type="SAM" id="Phobius"/>
    </source>
</evidence>
<feature type="transmembrane region" description="Helical" evidence="3">
    <location>
        <begin position="210"/>
        <end position="228"/>
    </location>
</feature>